<proteinExistence type="predicted"/>
<gene>
    <name evidence="2" type="ORF">RJ639_043686</name>
</gene>
<evidence type="ECO:0000313" key="2">
    <source>
        <dbReference type="EMBL" id="KAK3024360.1"/>
    </source>
</evidence>
<keyword evidence="3" id="KW-1185">Reference proteome</keyword>
<dbReference type="AlphaFoldDB" id="A0AA89B1U5"/>
<organism evidence="2 3">
    <name type="scientific">Escallonia herrerae</name>
    <dbReference type="NCBI Taxonomy" id="1293975"/>
    <lineage>
        <taxon>Eukaryota</taxon>
        <taxon>Viridiplantae</taxon>
        <taxon>Streptophyta</taxon>
        <taxon>Embryophyta</taxon>
        <taxon>Tracheophyta</taxon>
        <taxon>Spermatophyta</taxon>
        <taxon>Magnoliopsida</taxon>
        <taxon>eudicotyledons</taxon>
        <taxon>Gunneridae</taxon>
        <taxon>Pentapetalae</taxon>
        <taxon>asterids</taxon>
        <taxon>campanulids</taxon>
        <taxon>Escalloniales</taxon>
        <taxon>Escalloniaceae</taxon>
        <taxon>Escallonia</taxon>
    </lineage>
</organism>
<dbReference type="EMBL" id="JAVXUP010000606">
    <property type="protein sequence ID" value="KAK3024360.1"/>
    <property type="molecule type" value="Genomic_DNA"/>
</dbReference>
<sequence>MAYAVKEVPLHPFFRKMRNMYDLAPGQLSPHAWQFMSFFIYQRHKLGVEPRARFVKLPENIRWDIPNEWNLECDTRSCNTLMEKNLTEVDLEHIEWLKGAKPLESKYPLSNA</sequence>
<name>A0AA89B1U5_9ASTE</name>
<reference evidence="2" key="1">
    <citation type="submission" date="2022-12" db="EMBL/GenBank/DDBJ databases">
        <title>Draft genome assemblies for two species of Escallonia (Escalloniales).</title>
        <authorList>
            <person name="Chanderbali A."/>
            <person name="Dervinis C."/>
            <person name="Anghel I."/>
            <person name="Soltis D."/>
            <person name="Soltis P."/>
            <person name="Zapata F."/>
        </authorList>
    </citation>
    <scope>NUCLEOTIDE SEQUENCE</scope>
    <source>
        <strain evidence="2">UCBG64.0493</strain>
        <tissue evidence="2">Leaf</tissue>
    </source>
</reference>
<evidence type="ECO:0000259" key="1">
    <source>
        <dbReference type="Pfam" id="PF04195"/>
    </source>
</evidence>
<dbReference type="InterPro" id="IPR007321">
    <property type="entry name" value="Transposase_28"/>
</dbReference>
<dbReference type="Proteomes" id="UP001188597">
    <property type="component" value="Unassembled WGS sequence"/>
</dbReference>
<protein>
    <recommendedName>
        <fullName evidence="1">Transposase (putative) gypsy type domain-containing protein</fullName>
    </recommendedName>
</protein>
<accession>A0AA89B1U5</accession>
<dbReference type="Pfam" id="PF04195">
    <property type="entry name" value="Transposase_28"/>
    <property type="match status" value="1"/>
</dbReference>
<feature type="domain" description="Transposase (putative) gypsy type" evidence="1">
    <location>
        <begin position="8"/>
        <end position="51"/>
    </location>
</feature>
<evidence type="ECO:0000313" key="3">
    <source>
        <dbReference type="Proteomes" id="UP001188597"/>
    </source>
</evidence>
<comment type="caution">
    <text evidence="2">The sequence shown here is derived from an EMBL/GenBank/DDBJ whole genome shotgun (WGS) entry which is preliminary data.</text>
</comment>